<dbReference type="EMBL" id="PIUM01000006">
    <property type="protein sequence ID" value="PKU25118.1"/>
    <property type="molecule type" value="Genomic_DNA"/>
</dbReference>
<dbReference type="PANTHER" id="PTHR35401:SF2">
    <property type="entry name" value="ABC-TYPE TRANSPORT SYSTEM"/>
    <property type="match status" value="1"/>
</dbReference>
<proteinExistence type="inferred from homology"/>
<comment type="caution">
    <text evidence="3">The sequence shown here is derived from an EMBL/GenBank/DDBJ whole genome shotgun (WGS) entry which is preliminary data.</text>
</comment>
<comment type="similarity">
    <text evidence="2">Belongs to the TacA antitoxin family.</text>
</comment>
<evidence type="ECO:0000313" key="4">
    <source>
        <dbReference type="Proteomes" id="UP000233293"/>
    </source>
</evidence>
<dbReference type="InterPro" id="IPR010985">
    <property type="entry name" value="Ribbon_hlx_hlx"/>
</dbReference>
<dbReference type="Pfam" id="PF08681">
    <property type="entry name" value="TacA1"/>
    <property type="match status" value="1"/>
</dbReference>
<dbReference type="SUPFAM" id="SSF47598">
    <property type="entry name" value="Ribbon-helix-helix"/>
    <property type="match status" value="1"/>
</dbReference>
<dbReference type="Gene3D" id="1.20.5.780">
    <property type="entry name" value="Single helix bin"/>
    <property type="match status" value="1"/>
</dbReference>
<evidence type="ECO:0000256" key="1">
    <source>
        <dbReference type="ARBA" id="ARBA00022649"/>
    </source>
</evidence>
<evidence type="ECO:0000256" key="2">
    <source>
        <dbReference type="ARBA" id="ARBA00049988"/>
    </source>
</evidence>
<gene>
    <name evidence="3" type="ORF">CWS72_07925</name>
</gene>
<protein>
    <submittedName>
        <fullName evidence="3">DUF1778 domain-containing protein</fullName>
    </submittedName>
</protein>
<name>A0A2N3PXK0_9PROT</name>
<reference evidence="4" key="1">
    <citation type="submission" date="2017-12" db="EMBL/GenBank/DDBJ databases">
        <title>Draft genome sequence of Telmatospirillum siberiense 26-4b1T, an acidotolerant peatland alphaproteobacterium potentially involved in sulfur cycling.</title>
        <authorList>
            <person name="Hausmann B."/>
            <person name="Pjevac P."/>
            <person name="Schreck K."/>
            <person name="Herbold C.W."/>
            <person name="Daims H."/>
            <person name="Wagner M."/>
            <person name="Pester M."/>
            <person name="Loy A."/>
        </authorList>
    </citation>
    <scope>NUCLEOTIDE SEQUENCE [LARGE SCALE GENOMIC DNA]</scope>
    <source>
        <strain evidence="4">26-4b1</strain>
    </source>
</reference>
<accession>A0A2N3PXK0</accession>
<dbReference type="AlphaFoldDB" id="A0A2N3PXK0"/>
<organism evidence="3 4">
    <name type="scientific">Telmatospirillum siberiense</name>
    <dbReference type="NCBI Taxonomy" id="382514"/>
    <lineage>
        <taxon>Bacteria</taxon>
        <taxon>Pseudomonadati</taxon>
        <taxon>Pseudomonadota</taxon>
        <taxon>Alphaproteobacteria</taxon>
        <taxon>Rhodospirillales</taxon>
        <taxon>Rhodospirillaceae</taxon>
        <taxon>Telmatospirillum</taxon>
    </lineage>
</organism>
<dbReference type="GO" id="GO:0006355">
    <property type="term" value="P:regulation of DNA-templated transcription"/>
    <property type="evidence" value="ECO:0007669"/>
    <property type="project" value="InterPro"/>
</dbReference>
<keyword evidence="4" id="KW-1185">Reference proteome</keyword>
<keyword evidence="1" id="KW-1277">Toxin-antitoxin system</keyword>
<dbReference type="Proteomes" id="UP000233293">
    <property type="component" value="Unassembled WGS sequence"/>
</dbReference>
<dbReference type="InterPro" id="IPR014795">
    <property type="entry name" value="TacA_1-like"/>
</dbReference>
<dbReference type="PANTHER" id="PTHR35401">
    <property type="entry name" value="COPG FAMILY HELIX-TURN-HELIX PROTEIN-RELATED-RELATED"/>
    <property type="match status" value="1"/>
</dbReference>
<evidence type="ECO:0000313" key="3">
    <source>
        <dbReference type="EMBL" id="PKU25118.1"/>
    </source>
</evidence>
<sequence>MPRAAIDDNKRMSLRVSPEVKSRIARAAALKHADLTNFVTQAALREADAVIAEAERITFSERDWMRVMDLLENPPPPNDRLRAAAKALPKTI</sequence>
<dbReference type="OrthoDB" id="6460605at2"/>